<dbReference type="AlphaFoldDB" id="A0A2T5BZD8"/>
<proteinExistence type="predicted"/>
<evidence type="ECO:0000313" key="2">
    <source>
        <dbReference type="Proteomes" id="UP000243525"/>
    </source>
</evidence>
<dbReference type="OrthoDB" id="9857458at2"/>
<accession>A0A2T5BZD8</accession>
<gene>
    <name evidence="1" type="ORF">C8N47_11583</name>
</gene>
<dbReference type="EMBL" id="QAAD01000015">
    <property type="protein sequence ID" value="PTN07640.1"/>
    <property type="molecule type" value="Genomic_DNA"/>
</dbReference>
<dbReference type="Proteomes" id="UP000243525">
    <property type="component" value="Unassembled WGS sequence"/>
</dbReference>
<reference evidence="1 2" key="1">
    <citation type="submission" date="2018-04" db="EMBL/GenBank/DDBJ databases">
        <title>Genomic Encyclopedia of Archaeal and Bacterial Type Strains, Phase II (KMG-II): from individual species to whole genera.</title>
        <authorList>
            <person name="Goeker M."/>
        </authorList>
    </citation>
    <scope>NUCLEOTIDE SEQUENCE [LARGE SCALE GENOMIC DNA]</scope>
    <source>
        <strain evidence="1 2">DSM 28823</strain>
    </source>
</reference>
<organism evidence="1 2">
    <name type="scientific">Mangrovibacterium marinum</name>
    <dbReference type="NCBI Taxonomy" id="1639118"/>
    <lineage>
        <taxon>Bacteria</taxon>
        <taxon>Pseudomonadati</taxon>
        <taxon>Bacteroidota</taxon>
        <taxon>Bacteroidia</taxon>
        <taxon>Marinilabiliales</taxon>
        <taxon>Prolixibacteraceae</taxon>
        <taxon>Mangrovibacterium</taxon>
    </lineage>
</organism>
<name>A0A2T5BZD8_9BACT</name>
<protein>
    <submittedName>
        <fullName evidence="1">Uncharacterized protein</fullName>
    </submittedName>
</protein>
<sequence>MKYVKIARQASKPQINLNEFIRAYRSVHQLVAMKARNEKEDALFQQDLKRSAELLDHIHAFVDPKINQMLNFSFQYYLTKQEEALEGDQQAARIVRDLKPLYHKELLSLSFSN</sequence>
<comment type="caution">
    <text evidence="1">The sequence shown here is derived from an EMBL/GenBank/DDBJ whole genome shotgun (WGS) entry which is preliminary data.</text>
</comment>
<dbReference type="RefSeq" id="WP_107823172.1">
    <property type="nucleotide sequence ID" value="NZ_OY782574.1"/>
</dbReference>
<keyword evidence="2" id="KW-1185">Reference proteome</keyword>
<evidence type="ECO:0000313" key="1">
    <source>
        <dbReference type="EMBL" id="PTN07640.1"/>
    </source>
</evidence>